<dbReference type="Proteomes" id="UP000003020">
    <property type="component" value="Unassembled WGS sequence"/>
</dbReference>
<organism evidence="1 2">
    <name type="scientific">Corynebacterium pseudogenitalium ATCC 33035</name>
    <dbReference type="NCBI Taxonomy" id="525264"/>
    <lineage>
        <taxon>Bacteria</taxon>
        <taxon>Bacillati</taxon>
        <taxon>Actinomycetota</taxon>
        <taxon>Actinomycetes</taxon>
        <taxon>Mycobacteriales</taxon>
        <taxon>Corynebacteriaceae</taxon>
        <taxon>Corynebacterium</taxon>
    </lineage>
</organism>
<keyword evidence="2" id="KW-1185">Reference proteome</keyword>
<dbReference type="eggNOG" id="ENOG5030ICR">
    <property type="taxonomic scope" value="Bacteria"/>
</dbReference>
<evidence type="ECO:0000313" key="2">
    <source>
        <dbReference type="Proteomes" id="UP000003020"/>
    </source>
</evidence>
<accession>E2S4V5</accession>
<reference evidence="1 2" key="1">
    <citation type="submission" date="2010-08" db="EMBL/GenBank/DDBJ databases">
        <authorList>
            <person name="Muzny D."/>
            <person name="Qin X."/>
            <person name="Buhay C."/>
            <person name="Dugan-Rocha S."/>
            <person name="Ding Y."/>
            <person name="Chen G."/>
            <person name="Hawes A."/>
            <person name="Holder M."/>
            <person name="Jhangiani S."/>
            <person name="Johnson A."/>
            <person name="Khan Z."/>
            <person name="Li Z."/>
            <person name="Liu W."/>
            <person name="Liu X."/>
            <person name="Perez L."/>
            <person name="Shen H."/>
            <person name="Wang Q."/>
            <person name="Watt J."/>
            <person name="Xi L."/>
            <person name="Xin Y."/>
            <person name="Zhou J."/>
            <person name="Deng J."/>
            <person name="Jiang H."/>
            <person name="Liu Y."/>
            <person name="Qu J."/>
            <person name="Song X.-Z."/>
            <person name="Zhang L."/>
            <person name="Villasana D."/>
            <person name="Johnson A."/>
            <person name="Liu J."/>
            <person name="Liyanage D."/>
            <person name="Lorensuhewa L."/>
            <person name="Robinson T."/>
            <person name="Song A."/>
            <person name="Song B.-B."/>
            <person name="Dinh H."/>
            <person name="Thornton R."/>
            <person name="Coyle M."/>
            <person name="Francisco L."/>
            <person name="Jackson L."/>
            <person name="Javaid M."/>
            <person name="Korchina V."/>
            <person name="Kovar C."/>
            <person name="Mata R."/>
            <person name="Mathew T."/>
            <person name="Ngo R."/>
            <person name="Nguyen L."/>
            <person name="Nguyen N."/>
            <person name="Okwuonu G."/>
            <person name="Ongeri F."/>
            <person name="Pham C."/>
            <person name="Simmons D."/>
            <person name="Wilczek-Boney K."/>
            <person name="Hale W."/>
            <person name="Jakkamsetti A."/>
            <person name="Pham P."/>
            <person name="Ruth R."/>
            <person name="San Lucas F."/>
            <person name="Warren J."/>
            <person name="Zhang J."/>
            <person name="Zhao Z."/>
            <person name="Zhou C."/>
            <person name="Zhu D."/>
            <person name="Lee S."/>
            <person name="Bess C."/>
            <person name="Blankenburg K."/>
            <person name="Forbes L."/>
            <person name="Fu Q."/>
            <person name="Gubbala S."/>
            <person name="Hirani K."/>
            <person name="Jayaseelan J.C."/>
            <person name="Lara F."/>
            <person name="Munidasa M."/>
            <person name="Palculict T."/>
            <person name="Patil S."/>
            <person name="Pu L.-L."/>
            <person name="Saada N."/>
            <person name="Tang L."/>
            <person name="Weissenberger G."/>
            <person name="Zhu Y."/>
            <person name="Hemphill L."/>
            <person name="Shang Y."/>
            <person name="Youmans B."/>
            <person name="Ayvaz T."/>
            <person name="Ross M."/>
            <person name="Santibanez J."/>
            <person name="Aqrawi P."/>
            <person name="Gross S."/>
            <person name="Joshi V."/>
            <person name="Fowler G."/>
            <person name="Nazareth L."/>
            <person name="Reid J."/>
            <person name="Worley K."/>
            <person name="Petrosino J."/>
            <person name="Highlander S."/>
            <person name="Gibbs R."/>
        </authorList>
    </citation>
    <scope>NUCLEOTIDE SEQUENCE [LARGE SCALE GENOMIC DNA]</scope>
    <source>
        <strain evidence="1 2">ATCC 33035</strain>
    </source>
</reference>
<dbReference type="HOGENOM" id="CLU_2933579_0_0_11"/>
<evidence type="ECO:0000313" key="1">
    <source>
        <dbReference type="EMBL" id="EFQ80391.1"/>
    </source>
</evidence>
<dbReference type="EMBL" id="ABYQ02000011">
    <property type="protein sequence ID" value="EFQ80391.1"/>
    <property type="molecule type" value="Genomic_DNA"/>
</dbReference>
<proteinExistence type="predicted"/>
<name>E2S4V5_9CORY</name>
<protein>
    <submittedName>
        <fullName evidence="1">Uncharacterized protein</fullName>
    </submittedName>
</protein>
<comment type="caution">
    <text evidence="1">The sequence shown here is derived from an EMBL/GenBank/DDBJ whole genome shotgun (WGS) entry which is preliminary data.</text>
</comment>
<dbReference type="AlphaFoldDB" id="E2S4V5"/>
<gene>
    <name evidence="1" type="ORF">HMPREF0305_11557</name>
</gene>
<sequence length="60" mass="6840">MHRHIFCQDAIFHETDHTVLCILVKFSWHIPDFPIYLNGTKPGTLQTAHSRGTFTAPSTC</sequence>